<dbReference type="OrthoDB" id="9815855at2"/>
<evidence type="ECO:0000313" key="3">
    <source>
        <dbReference type="Proteomes" id="UP000251213"/>
    </source>
</evidence>
<reference evidence="2 3" key="1">
    <citation type="submission" date="2018-06" db="EMBL/GenBank/DDBJ databases">
        <title>Thermoflavimicrobium daqus sp. nov., a thermophilic microbe isolated from Moutai-flavour Daqu.</title>
        <authorList>
            <person name="Wang X."/>
            <person name="Zhou H."/>
        </authorList>
    </citation>
    <scope>NUCLEOTIDE SEQUENCE [LARGE SCALE GENOMIC DNA]</scope>
    <source>
        <strain evidence="2 3">FBKL4.011</strain>
    </source>
</reference>
<keyword evidence="1" id="KW-0472">Membrane</keyword>
<feature type="transmembrane region" description="Helical" evidence="1">
    <location>
        <begin position="28"/>
        <end position="48"/>
    </location>
</feature>
<protein>
    <submittedName>
        <fullName evidence="2">ABC transporter permease</fullName>
    </submittedName>
</protein>
<dbReference type="Pfam" id="PF12679">
    <property type="entry name" value="ABC2_membrane_2"/>
    <property type="match status" value="1"/>
</dbReference>
<gene>
    <name evidence="2" type="ORF">DL897_15820</name>
</gene>
<feature type="transmembrane region" description="Helical" evidence="1">
    <location>
        <begin position="249"/>
        <end position="271"/>
    </location>
</feature>
<keyword evidence="3" id="KW-1185">Reference proteome</keyword>
<accession>A0A364K1S3</accession>
<feature type="transmembrane region" description="Helical" evidence="1">
    <location>
        <begin position="145"/>
        <end position="167"/>
    </location>
</feature>
<comment type="caution">
    <text evidence="2">The sequence shown here is derived from an EMBL/GenBank/DDBJ whole genome shotgun (WGS) entry which is preliminary data.</text>
</comment>
<dbReference type="Proteomes" id="UP000251213">
    <property type="component" value="Unassembled WGS sequence"/>
</dbReference>
<dbReference type="GO" id="GO:0005886">
    <property type="term" value="C:plasma membrane"/>
    <property type="evidence" value="ECO:0007669"/>
    <property type="project" value="UniProtKB-SubCell"/>
</dbReference>
<dbReference type="AlphaFoldDB" id="A0A364K1S3"/>
<name>A0A364K1S3_9BACL</name>
<feature type="transmembrane region" description="Helical" evidence="1">
    <location>
        <begin position="179"/>
        <end position="202"/>
    </location>
</feature>
<keyword evidence="1" id="KW-0812">Transmembrane</keyword>
<evidence type="ECO:0000256" key="1">
    <source>
        <dbReference type="SAM" id="Phobius"/>
    </source>
</evidence>
<keyword evidence="1" id="KW-1133">Transmembrane helix</keyword>
<dbReference type="PANTHER" id="PTHR43471:SF12">
    <property type="entry name" value="HYPOTHETICAL MEMBRANE PROTEIN, CONSERVED"/>
    <property type="match status" value="1"/>
</dbReference>
<dbReference type="EMBL" id="QJKK01000012">
    <property type="protein sequence ID" value="RAL21883.1"/>
    <property type="molecule type" value="Genomic_DNA"/>
</dbReference>
<dbReference type="GO" id="GO:0140359">
    <property type="term" value="F:ABC-type transporter activity"/>
    <property type="evidence" value="ECO:0007669"/>
    <property type="project" value="InterPro"/>
</dbReference>
<reference evidence="2 3" key="2">
    <citation type="submission" date="2018-06" db="EMBL/GenBank/DDBJ databases">
        <authorList>
            <person name="Zhirakovskaya E."/>
        </authorList>
    </citation>
    <scope>NUCLEOTIDE SEQUENCE [LARGE SCALE GENOMIC DNA]</scope>
    <source>
        <strain evidence="2 3">FBKL4.011</strain>
    </source>
</reference>
<proteinExistence type="predicted"/>
<sequence>MKRWFTFWTNPILMKELQMRMRTKRTPWIIFAYLGIMGGIVLSVLSLYEDNINLGHTDSGSMLFLLLAFLQLLLMSFVLPGVTSGLISGERERQTLDILLTTSLSSRQIVFSKWLASLSFILLLFISSFPIYVIVFLYGGIPTDYLWKVILHFLVTIIFMGSLGMFCSAFFKRTGIATVVTYVTVAVIGIGLLILLYLLVLFQEPNLHKDEIPIWIEIICGLHPVISLYLGLVPNMFDLNDFIWKIHPYPFYLLIYVVFSVLLLFGATYYLSPVRFRLWKTAKKKQI</sequence>
<feature type="transmembrane region" description="Helical" evidence="1">
    <location>
        <begin position="114"/>
        <end position="139"/>
    </location>
</feature>
<dbReference type="RefSeq" id="WP_113660095.1">
    <property type="nucleotide sequence ID" value="NZ_KZ845674.1"/>
</dbReference>
<evidence type="ECO:0000313" key="2">
    <source>
        <dbReference type="EMBL" id="RAL21883.1"/>
    </source>
</evidence>
<organism evidence="2 3">
    <name type="scientific">Thermoflavimicrobium daqui</name>
    <dbReference type="NCBI Taxonomy" id="2137476"/>
    <lineage>
        <taxon>Bacteria</taxon>
        <taxon>Bacillati</taxon>
        <taxon>Bacillota</taxon>
        <taxon>Bacilli</taxon>
        <taxon>Bacillales</taxon>
        <taxon>Thermoactinomycetaceae</taxon>
        <taxon>Thermoflavimicrobium</taxon>
    </lineage>
</organism>
<feature type="transmembrane region" description="Helical" evidence="1">
    <location>
        <begin position="214"/>
        <end position="237"/>
    </location>
</feature>
<feature type="transmembrane region" description="Helical" evidence="1">
    <location>
        <begin position="60"/>
        <end position="83"/>
    </location>
</feature>
<dbReference type="PANTHER" id="PTHR43471">
    <property type="entry name" value="ABC TRANSPORTER PERMEASE"/>
    <property type="match status" value="1"/>
</dbReference>